<feature type="non-terminal residue" evidence="15">
    <location>
        <position position="301"/>
    </location>
</feature>
<evidence type="ECO:0000256" key="11">
    <source>
        <dbReference type="ARBA" id="ARBA00047899"/>
    </source>
</evidence>
<feature type="compositionally biased region" description="Basic and acidic residues" evidence="13">
    <location>
        <begin position="1"/>
        <end position="29"/>
    </location>
</feature>
<dbReference type="Gene3D" id="1.10.510.10">
    <property type="entry name" value="Transferase(Phosphotransferase) domain 1"/>
    <property type="match status" value="1"/>
</dbReference>
<dbReference type="InterPro" id="IPR000719">
    <property type="entry name" value="Prot_kinase_dom"/>
</dbReference>
<keyword evidence="9" id="KW-0131">Cell cycle</keyword>
<evidence type="ECO:0000313" key="15">
    <source>
        <dbReference type="RefSeq" id="XP_028151087.1"/>
    </source>
</evidence>
<feature type="domain" description="Protein kinase" evidence="14">
    <location>
        <begin position="60"/>
        <end position="301"/>
    </location>
</feature>
<dbReference type="GO" id="GO:0004674">
    <property type="term" value="F:protein serine/threonine kinase activity"/>
    <property type="evidence" value="ECO:0007669"/>
    <property type="project" value="UniProtKB-KW"/>
</dbReference>
<dbReference type="InterPro" id="IPR050339">
    <property type="entry name" value="CC_SR_Kinase"/>
</dbReference>
<keyword evidence="5" id="KW-0547">Nucleotide-binding</keyword>
<reference evidence="15" key="1">
    <citation type="submission" date="2025-08" db="UniProtKB">
        <authorList>
            <consortium name="RefSeq"/>
        </authorList>
    </citation>
    <scope>IDENTIFICATION</scope>
    <source>
        <tissue evidence="15">Whole insect</tissue>
    </source>
</reference>
<keyword evidence="3" id="KW-0808">Transferase</keyword>
<comment type="catalytic activity">
    <reaction evidence="11">
        <text>L-threonyl-[protein] + ATP = O-phospho-L-threonyl-[protein] + ADP + H(+)</text>
        <dbReference type="Rhea" id="RHEA:46608"/>
        <dbReference type="Rhea" id="RHEA-COMP:11060"/>
        <dbReference type="Rhea" id="RHEA-COMP:11605"/>
        <dbReference type="ChEBI" id="CHEBI:15378"/>
        <dbReference type="ChEBI" id="CHEBI:30013"/>
        <dbReference type="ChEBI" id="CHEBI:30616"/>
        <dbReference type="ChEBI" id="CHEBI:61977"/>
        <dbReference type="ChEBI" id="CHEBI:456216"/>
        <dbReference type="EC" id="2.7.11.1"/>
    </reaction>
</comment>
<evidence type="ECO:0000256" key="1">
    <source>
        <dbReference type="ARBA" id="ARBA00012513"/>
    </source>
</evidence>
<dbReference type="GO" id="GO:0110031">
    <property type="term" value="P:negative regulation of G2/MI transition of meiotic cell cycle"/>
    <property type="evidence" value="ECO:0007669"/>
    <property type="project" value="TreeGrafter"/>
</dbReference>
<dbReference type="PANTHER" id="PTHR11042">
    <property type="entry name" value="EUKARYOTIC TRANSLATION INITIATION FACTOR 2-ALPHA KINASE EIF2-ALPHA KINASE -RELATED"/>
    <property type="match status" value="1"/>
</dbReference>
<dbReference type="GO" id="GO:0005634">
    <property type="term" value="C:nucleus"/>
    <property type="evidence" value="ECO:0007669"/>
    <property type="project" value="TreeGrafter"/>
</dbReference>
<keyword evidence="8" id="KW-0460">Magnesium</keyword>
<dbReference type="InterPro" id="IPR008271">
    <property type="entry name" value="Ser/Thr_kinase_AS"/>
</dbReference>
<evidence type="ECO:0000259" key="14">
    <source>
        <dbReference type="PROSITE" id="PS50011"/>
    </source>
</evidence>
<dbReference type="GO" id="GO:0046872">
    <property type="term" value="F:metal ion binding"/>
    <property type="evidence" value="ECO:0007669"/>
    <property type="project" value="UniProtKB-KW"/>
</dbReference>
<evidence type="ECO:0000256" key="6">
    <source>
        <dbReference type="ARBA" id="ARBA00022777"/>
    </source>
</evidence>
<evidence type="ECO:0000256" key="13">
    <source>
        <dbReference type="SAM" id="MobiDB-lite"/>
    </source>
</evidence>
<dbReference type="EC" id="2.7.11.1" evidence="1"/>
<dbReference type="GO" id="GO:0051321">
    <property type="term" value="P:meiotic cell cycle"/>
    <property type="evidence" value="ECO:0007669"/>
    <property type="project" value="TreeGrafter"/>
</dbReference>
<comment type="catalytic activity">
    <reaction evidence="12">
        <text>L-seryl-[protein] + ATP = O-phospho-L-seryl-[protein] + ADP + H(+)</text>
        <dbReference type="Rhea" id="RHEA:17989"/>
        <dbReference type="Rhea" id="RHEA-COMP:9863"/>
        <dbReference type="Rhea" id="RHEA-COMP:11604"/>
        <dbReference type="ChEBI" id="CHEBI:15378"/>
        <dbReference type="ChEBI" id="CHEBI:29999"/>
        <dbReference type="ChEBI" id="CHEBI:30616"/>
        <dbReference type="ChEBI" id="CHEBI:83421"/>
        <dbReference type="ChEBI" id="CHEBI:456216"/>
        <dbReference type="EC" id="2.7.11.1"/>
    </reaction>
</comment>
<evidence type="ECO:0000256" key="7">
    <source>
        <dbReference type="ARBA" id="ARBA00022840"/>
    </source>
</evidence>
<dbReference type="SMART" id="SM00220">
    <property type="entry name" value="S_TKc"/>
    <property type="match status" value="1"/>
</dbReference>
<dbReference type="Gene3D" id="3.30.200.20">
    <property type="entry name" value="Phosphorylase Kinase, domain 1"/>
    <property type="match status" value="1"/>
</dbReference>
<dbReference type="GO" id="GO:0005737">
    <property type="term" value="C:cytoplasm"/>
    <property type="evidence" value="ECO:0007669"/>
    <property type="project" value="TreeGrafter"/>
</dbReference>
<evidence type="ECO:0000256" key="5">
    <source>
        <dbReference type="ARBA" id="ARBA00022741"/>
    </source>
</evidence>
<dbReference type="RefSeq" id="XP_028151087.1">
    <property type="nucleotide sequence ID" value="XM_028295286.1"/>
</dbReference>
<dbReference type="SUPFAM" id="SSF56112">
    <property type="entry name" value="Protein kinase-like (PK-like)"/>
    <property type="match status" value="1"/>
</dbReference>
<keyword evidence="2" id="KW-0723">Serine/threonine-protein kinase</keyword>
<sequence>MDRQNKKEDPGEKKTDFLGELVKKAEPPKKGATPAYSLIQVSLESEYDPSLDGSYYQQIYTEIKYAGSGAFGDVFYVIQNFTKRRYAIKKIKSALPTRYIYNEVRNNEKVGFHPNLVKYYTAWYEDHNAYMVIEPCQTSLSKFVVDKKDTLQETLLWDCLLDIGNALQYLHKRSIVHYDVKADNIMILRKSFKLGDFGNIYDMKEPRHIYRRTVFDSLADATIIDRRERSSVDVYEFAQTLSGIIEETRITKRVTTKLLVILSRMKVLIHTSRPSMEQILNSHDLRPAKRRLEHQLRELYT</sequence>
<keyword evidence="7" id="KW-0067">ATP-binding</keyword>
<dbReference type="PANTHER" id="PTHR11042:SF183">
    <property type="entry name" value="MEMBRANE-ASSOCIATED TYROSINE- AND THREONINE-SPECIFIC CDC2-INHIBITORY KINASE"/>
    <property type="match status" value="1"/>
</dbReference>
<evidence type="ECO:0000256" key="4">
    <source>
        <dbReference type="ARBA" id="ARBA00022723"/>
    </source>
</evidence>
<dbReference type="GO" id="GO:0005524">
    <property type="term" value="F:ATP binding"/>
    <property type="evidence" value="ECO:0007669"/>
    <property type="project" value="UniProtKB-KW"/>
</dbReference>
<evidence type="ECO:0000256" key="8">
    <source>
        <dbReference type="ARBA" id="ARBA00022842"/>
    </source>
</evidence>
<keyword evidence="6" id="KW-0418">Kinase</keyword>
<keyword evidence="4" id="KW-0479">Metal-binding</keyword>
<evidence type="ECO:0000256" key="12">
    <source>
        <dbReference type="ARBA" id="ARBA00048679"/>
    </source>
</evidence>
<dbReference type="InterPro" id="IPR011009">
    <property type="entry name" value="Kinase-like_dom_sf"/>
</dbReference>
<dbReference type="Pfam" id="PF00069">
    <property type="entry name" value="Pkinase"/>
    <property type="match status" value="1"/>
</dbReference>
<evidence type="ECO:0000256" key="9">
    <source>
        <dbReference type="ARBA" id="ARBA00023306"/>
    </source>
</evidence>
<dbReference type="InParanoid" id="A0A6P7GY88"/>
<dbReference type="PROSITE" id="PS00108">
    <property type="entry name" value="PROTEIN_KINASE_ST"/>
    <property type="match status" value="1"/>
</dbReference>
<protein>
    <recommendedName>
        <fullName evidence="1">non-specific serine/threonine protein kinase</fullName>
        <ecNumber evidence="1">2.7.11.1</ecNumber>
    </recommendedName>
</protein>
<evidence type="ECO:0000256" key="3">
    <source>
        <dbReference type="ARBA" id="ARBA00022679"/>
    </source>
</evidence>
<evidence type="ECO:0000256" key="2">
    <source>
        <dbReference type="ARBA" id="ARBA00022527"/>
    </source>
</evidence>
<name>A0A6P7GY88_DIAVI</name>
<evidence type="ECO:0000256" key="10">
    <source>
        <dbReference type="ARBA" id="ARBA00037982"/>
    </source>
</evidence>
<comment type="similarity">
    <text evidence="10">Belongs to the protein kinase superfamily. Ser/Thr protein kinase family. GCN2 subfamily.</text>
</comment>
<proteinExistence type="inferred from homology"/>
<dbReference type="PROSITE" id="PS50011">
    <property type="entry name" value="PROTEIN_KINASE_DOM"/>
    <property type="match status" value="1"/>
</dbReference>
<accession>A0A6P7GY88</accession>
<dbReference type="AlphaFoldDB" id="A0A6P7GY88"/>
<organism evidence="15">
    <name type="scientific">Diabrotica virgifera virgifera</name>
    <name type="common">western corn rootworm</name>
    <dbReference type="NCBI Taxonomy" id="50390"/>
    <lineage>
        <taxon>Eukaryota</taxon>
        <taxon>Metazoa</taxon>
        <taxon>Ecdysozoa</taxon>
        <taxon>Arthropoda</taxon>
        <taxon>Hexapoda</taxon>
        <taxon>Insecta</taxon>
        <taxon>Pterygota</taxon>
        <taxon>Neoptera</taxon>
        <taxon>Endopterygota</taxon>
        <taxon>Coleoptera</taxon>
        <taxon>Polyphaga</taxon>
        <taxon>Cucujiformia</taxon>
        <taxon>Chrysomeloidea</taxon>
        <taxon>Chrysomelidae</taxon>
        <taxon>Galerucinae</taxon>
        <taxon>Diabroticina</taxon>
        <taxon>Diabroticites</taxon>
        <taxon>Diabrotica</taxon>
    </lineage>
</organism>
<feature type="region of interest" description="Disordered" evidence="13">
    <location>
        <begin position="1"/>
        <end position="32"/>
    </location>
</feature>
<gene>
    <name evidence="15" type="primary">LOC114344455</name>
</gene>